<gene>
    <name evidence="2" type="ORF">H9Q80_01865</name>
</gene>
<proteinExistence type="predicted"/>
<evidence type="ECO:0000313" key="2">
    <source>
        <dbReference type="EMBL" id="QNM12722.1"/>
    </source>
</evidence>
<evidence type="ECO:0000313" key="3">
    <source>
        <dbReference type="Proteomes" id="UP000515856"/>
    </source>
</evidence>
<accession>A0A7G9GPJ0</accession>
<dbReference type="RefSeq" id="WP_117456212.1">
    <property type="nucleotide sequence ID" value="NZ_CP060636.1"/>
</dbReference>
<dbReference type="AlphaFoldDB" id="A0A7G9GPJ0"/>
<feature type="compositionally biased region" description="Polar residues" evidence="1">
    <location>
        <begin position="49"/>
        <end position="60"/>
    </location>
</feature>
<name>A0A7G9GPJ0_9FIRM</name>
<keyword evidence="3" id="KW-1185">Reference proteome</keyword>
<reference evidence="2 3" key="1">
    <citation type="submission" date="2020-08" db="EMBL/GenBank/DDBJ databases">
        <authorList>
            <person name="Liu C."/>
            <person name="Sun Q."/>
        </authorList>
    </citation>
    <scope>NUCLEOTIDE SEQUENCE [LARGE SCALE GENOMIC DNA]</scope>
    <source>
        <strain evidence="2 3">NSJ-61</strain>
    </source>
</reference>
<dbReference type="EMBL" id="CP060636">
    <property type="protein sequence ID" value="QNM12722.1"/>
    <property type="molecule type" value="Genomic_DNA"/>
</dbReference>
<dbReference type="Proteomes" id="UP000515856">
    <property type="component" value="Chromosome"/>
</dbReference>
<organism evidence="2 3">
    <name type="scientific">[Eubacterium] hominis</name>
    <dbReference type="NCBI Taxonomy" id="2764325"/>
    <lineage>
        <taxon>Bacteria</taxon>
        <taxon>Bacillati</taxon>
        <taxon>Bacillota</taxon>
        <taxon>Erysipelotrichia</taxon>
        <taxon>Erysipelotrichales</taxon>
        <taxon>Erysipelotrichaceae</taxon>
        <taxon>Amedibacillus</taxon>
    </lineage>
</organism>
<evidence type="ECO:0000256" key="1">
    <source>
        <dbReference type="SAM" id="MobiDB-lite"/>
    </source>
</evidence>
<protein>
    <submittedName>
        <fullName evidence="2">Uncharacterized protein</fullName>
    </submittedName>
</protein>
<sequence>MKKKIVTLFIVLLIAIGAFVILKPIYAASASYSGDRFHHEDCDQHSDNQDCPNRNDQNCSRKMKRTHQMNQDCVETHQSQYKHNHDCVSQVEQNCAWTVNTHHQMHHK</sequence>
<dbReference type="KEGG" id="ehn:H9Q80_01865"/>
<feature type="region of interest" description="Disordered" evidence="1">
    <location>
        <begin position="43"/>
        <end position="63"/>
    </location>
</feature>